<feature type="signal peptide" evidence="1">
    <location>
        <begin position="1"/>
        <end position="15"/>
    </location>
</feature>
<feature type="chain" id="PRO_5040394497" description="Ommochrome-binding protein" evidence="1">
    <location>
        <begin position="16"/>
        <end position="298"/>
    </location>
</feature>
<evidence type="ECO:0000313" key="2">
    <source>
        <dbReference type="EMBL" id="CAG9782883.1"/>
    </source>
</evidence>
<sequence>MKLQLLLIITHTVFAQHDKDKKERILENIDIDHRPHERKIIIDGIDRPYQLAYHAKENRQEIVYFSYNCGLFNESTFEVGYAVNGTPVPVPIKGVKNGFATAINVKDNVIYYGGSDGIYRQNLSDPISEVVHLEHKYNVWDLFYKDHLYFITFPKKRLYKYKTLNYSEIQTHIREKIYQFAIDGEGDTFITNKTGLFMIKNGTNHRIHIKGATVFRAIAVNKKGEVHLCGRNEIYVVHKTKRVLREIAKIKNIFGLTFDIDNNIIYSDPHQIVRLVPAPGLGQNEKNKKSKIKNKGSL</sequence>
<dbReference type="SUPFAM" id="SSF63825">
    <property type="entry name" value="YWTD domain"/>
    <property type="match status" value="1"/>
</dbReference>
<organism evidence="2 3">
    <name type="scientific">Diatraea saccharalis</name>
    <name type="common">sugarcane borer</name>
    <dbReference type="NCBI Taxonomy" id="40085"/>
    <lineage>
        <taxon>Eukaryota</taxon>
        <taxon>Metazoa</taxon>
        <taxon>Ecdysozoa</taxon>
        <taxon>Arthropoda</taxon>
        <taxon>Hexapoda</taxon>
        <taxon>Insecta</taxon>
        <taxon>Pterygota</taxon>
        <taxon>Neoptera</taxon>
        <taxon>Endopterygota</taxon>
        <taxon>Lepidoptera</taxon>
        <taxon>Glossata</taxon>
        <taxon>Ditrysia</taxon>
        <taxon>Pyraloidea</taxon>
        <taxon>Crambidae</taxon>
        <taxon>Crambinae</taxon>
        <taxon>Diatraea</taxon>
    </lineage>
</organism>
<dbReference type="Proteomes" id="UP001153714">
    <property type="component" value="Chromosome 10"/>
</dbReference>
<evidence type="ECO:0000313" key="3">
    <source>
        <dbReference type="Proteomes" id="UP001153714"/>
    </source>
</evidence>
<reference evidence="2" key="2">
    <citation type="submission" date="2022-10" db="EMBL/GenBank/DDBJ databases">
        <authorList>
            <consortium name="ENA_rothamsted_submissions"/>
            <consortium name="culmorum"/>
            <person name="King R."/>
        </authorList>
    </citation>
    <scope>NUCLEOTIDE SEQUENCE</scope>
</reference>
<evidence type="ECO:0000256" key="1">
    <source>
        <dbReference type="SAM" id="SignalP"/>
    </source>
</evidence>
<accession>A0A9N9N236</accession>
<name>A0A9N9N236_9NEOP</name>
<proteinExistence type="predicted"/>
<protein>
    <recommendedName>
        <fullName evidence="4">Ommochrome-binding protein</fullName>
    </recommendedName>
</protein>
<evidence type="ECO:0008006" key="4">
    <source>
        <dbReference type="Google" id="ProtNLM"/>
    </source>
</evidence>
<dbReference type="AlphaFoldDB" id="A0A9N9N236"/>
<dbReference type="OrthoDB" id="7380034at2759"/>
<keyword evidence="1" id="KW-0732">Signal</keyword>
<dbReference type="EMBL" id="OU893341">
    <property type="protein sequence ID" value="CAG9782883.1"/>
    <property type="molecule type" value="Genomic_DNA"/>
</dbReference>
<gene>
    <name evidence="2" type="ORF">DIATSA_LOCUS1111</name>
</gene>
<keyword evidence="3" id="KW-1185">Reference proteome</keyword>
<reference evidence="2" key="1">
    <citation type="submission" date="2021-12" db="EMBL/GenBank/DDBJ databases">
        <authorList>
            <person name="King R."/>
        </authorList>
    </citation>
    <scope>NUCLEOTIDE SEQUENCE</scope>
</reference>